<evidence type="ECO:0000313" key="4">
    <source>
        <dbReference type="Proteomes" id="UP001194580"/>
    </source>
</evidence>
<feature type="non-terminal residue" evidence="3">
    <location>
        <position position="91"/>
    </location>
</feature>
<accession>A0AAD4H2N8</accession>
<protein>
    <recommendedName>
        <fullName evidence="2">Cation-transporting P-type ATPase N-terminal domain-containing protein</fullName>
    </recommendedName>
</protein>
<reference evidence="3" key="1">
    <citation type="journal article" date="2020" name="Fungal Divers.">
        <title>Resolving the Mortierellaceae phylogeny through synthesis of multi-gene phylogenetics and phylogenomics.</title>
        <authorList>
            <person name="Vandepol N."/>
            <person name="Liber J."/>
            <person name="Desiro A."/>
            <person name="Na H."/>
            <person name="Kennedy M."/>
            <person name="Barry K."/>
            <person name="Grigoriev I.V."/>
            <person name="Miller A.N."/>
            <person name="O'Donnell K."/>
            <person name="Stajich J.E."/>
            <person name="Bonito G."/>
        </authorList>
    </citation>
    <scope>NUCLEOTIDE SEQUENCE</scope>
    <source>
        <strain evidence="3">NRRL 28262</strain>
    </source>
</reference>
<dbReference type="Pfam" id="PF00690">
    <property type="entry name" value="Cation_ATPase_N"/>
    <property type="match status" value="1"/>
</dbReference>
<organism evidence="3 4">
    <name type="scientific">Linnemannia exigua</name>
    <dbReference type="NCBI Taxonomy" id="604196"/>
    <lineage>
        <taxon>Eukaryota</taxon>
        <taxon>Fungi</taxon>
        <taxon>Fungi incertae sedis</taxon>
        <taxon>Mucoromycota</taxon>
        <taxon>Mortierellomycotina</taxon>
        <taxon>Mortierellomycetes</taxon>
        <taxon>Mortierellales</taxon>
        <taxon>Mortierellaceae</taxon>
        <taxon>Linnemannia</taxon>
    </lineage>
</organism>
<dbReference type="Proteomes" id="UP001194580">
    <property type="component" value="Unassembled WGS sequence"/>
</dbReference>
<dbReference type="InterPro" id="IPR004014">
    <property type="entry name" value="ATPase_P-typ_cation-transptr_N"/>
</dbReference>
<dbReference type="SMART" id="SM00831">
    <property type="entry name" value="Cation_ATPase_N"/>
    <property type="match status" value="1"/>
</dbReference>
<feature type="region of interest" description="Disordered" evidence="1">
    <location>
        <begin position="1"/>
        <end position="25"/>
    </location>
</feature>
<evidence type="ECO:0000313" key="3">
    <source>
        <dbReference type="EMBL" id="KAG0257533.1"/>
    </source>
</evidence>
<dbReference type="AlphaFoldDB" id="A0AAD4H2N8"/>
<dbReference type="SUPFAM" id="SSF81665">
    <property type="entry name" value="Calcium ATPase, transmembrane domain M"/>
    <property type="match status" value="1"/>
</dbReference>
<name>A0AAD4H2N8_9FUNG</name>
<proteinExistence type="predicted"/>
<evidence type="ECO:0000259" key="2">
    <source>
        <dbReference type="SMART" id="SM00831"/>
    </source>
</evidence>
<gene>
    <name evidence="3" type="ORF">BGZ95_005213</name>
</gene>
<evidence type="ECO:0000256" key="1">
    <source>
        <dbReference type="SAM" id="MobiDB-lite"/>
    </source>
</evidence>
<keyword evidence="4" id="KW-1185">Reference proteome</keyword>
<comment type="caution">
    <text evidence="3">The sequence shown here is derived from an EMBL/GenBank/DDBJ whole genome shotgun (WGS) entry which is preliminary data.</text>
</comment>
<dbReference type="EMBL" id="JAAAIL010002404">
    <property type="protein sequence ID" value="KAG0257533.1"/>
    <property type="molecule type" value="Genomic_DNA"/>
</dbReference>
<feature type="domain" description="Cation-transporting P-type ATPase N-terminal" evidence="2">
    <location>
        <begin position="36"/>
        <end position="91"/>
    </location>
</feature>
<sequence length="91" mass="10389">MSEKPEIQTQDPSPFPPAAGKDGKVGNVEIEEQVHHEHVEEISPELEALLQTDPLQGLTDDEVARRRETFGRNELIEKKRHPLLKFLGYFT</sequence>
<dbReference type="InterPro" id="IPR023298">
    <property type="entry name" value="ATPase_P-typ_TM_dom_sf"/>
</dbReference>